<evidence type="ECO:0000313" key="3">
    <source>
        <dbReference type="EMBL" id="CBX95591.1"/>
    </source>
</evidence>
<evidence type="ECO:0000256" key="1">
    <source>
        <dbReference type="SAM" id="MobiDB-lite"/>
    </source>
</evidence>
<dbReference type="VEuPathDB" id="FungiDB:LEMA_P027430.1"/>
<reference evidence="4" key="1">
    <citation type="journal article" date="2011" name="Nat. Commun.">
        <title>Effector diversification within compartments of the Leptosphaeria maculans genome affected by Repeat-Induced Point mutations.</title>
        <authorList>
            <person name="Rouxel T."/>
            <person name="Grandaubert J."/>
            <person name="Hane J.K."/>
            <person name="Hoede C."/>
            <person name="van de Wouw A.P."/>
            <person name="Couloux A."/>
            <person name="Dominguez V."/>
            <person name="Anthouard V."/>
            <person name="Bally P."/>
            <person name="Bourras S."/>
            <person name="Cozijnsen A.J."/>
            <person name="Ciuffetti L.M."/>
            <person name="Degrave A."/>
            <person name="Dilmaghani A."/>
            <person name="Duret L."/>
            <person name="Fudal I."/>
            <person name="Goodwin S.B."/>
            <person name="Gout L."/>
            <person name="Glaser N."/>
            <person name="Linglin J."/>
            <person name="Kema G.H.J."/>
            <person name="Lapalu N."/>
            <person name="Lawrence C.B."/>
            <person name="May K."/>
            <person name="Meyer M."/>
            <person name="Ollivier B."/>
            <person name="Poulain J."/>
            <person name="Schoch C.L."/>
            <person name="Simon A."/>
            <person name="Spatafora J.W."/>
            <person name="Stachowiak A."/>
            <person name="Turgeon B.G."/>
            <person name="Tyler B.M."/>
            <person name="Vincent D."/>
            <person name="Weissenbach J."/>
            <person name="Amselem J."/>
            <person name="Quesneville H."/>
            <person name="Oliver R.P."/>
            <person name="Wincker P."/>
            <person name="Balesdent M.-H."/>
            <person name="Howlett B.J."/>
        </authorList>
    </citation>
    <scope>NUCLEOTIDE SEQUENCE [LARGE SCALE GENOMIC DNA]</scope>
    <source>
        <strain evidence="4">JN3 / isolate v23.1.3 / race Av1-4-5-6-7-8</strain>
    </source>
</reference>
<dbReference type="AlphaFoldDB" id="E4ZVG5"/>
<name>E4ZVG5_LEPMJ</name>
<keyword evidence="2" id="KW-0472">Membrane</keyword>
<accession>E4ZVG5</accession>
<keyword evidence="2" id="KW-1133">Transmembrane helix</keyword>
<dbReference type="HOGENOM" id="CLU_1796135_0_0_1"/>
<feature type="region of interest" description="Disordered" evidence="1">
    <location>
        <begin position="126"/>
        <end position="149"/>
    </location>
</feature>
<dbReference type="GeneID" id="13281755"/>
<keyword evidence="2" id="KW-0812">Transmembrane</keyword>
<dbReference type="OMA" id="ATQKVEH"/>
<evidence type="ECO:0000256" key="2">
    <source>
        <dbReference type="SAM" id="Phobius"/>
    </source>
</evidence>
<organism evidence="4">
    <name type="scientific">Leptosphaeria maculans (strain JN3 / isolate v23.1.3 / race Av1-4-5-6-7-8)</name>
    <name type="common">Blackleg fungus</name>
    <name type="synonym">Phoma lingam</name>
    <dbReference type="NCBI Taxonomy" id="985895"/>
    <lineage>
        <taxon>Eukaryota</taxon>
        <taxon>Fungi</taxon>
        <taxon>Dikarya</taxon>
        <taxon>Ascomycota</taxon>
        <taxon>Pezizomycotina</taxon>
        <taxon>Dothideomycetes</taxon>
        <taxon>Pleosporomycetidae</taxon>
        <taxon>Pleosporales</taxon>
        <taxon>Pleosporineae</taxon>
        <taxon>Leptosphaeriaceae</taxon>
        <taxon>Plenodomus</taxon>
        <taxon>Plenodomus lingam/Leptosphaeria maculans species complex</taxon>
    </lineage>
</organism>
<feature type="compositionally biased region" description="Basic and acidic residues" evidence="1">
    <location>
        <begin position="135"/>
        <end position="149"/>
    </location>
</feature>
<dbReference type="eggNOG" id="ENOG502T4AB">
    <property type="taxonomic scope" value="Eukaryota"/>
</dbReference>
<proteinExistence type="predicted"/>
<dbReference type="EMBL" id="FP929127">
    <property type="protein sequence ID" value="CBX95591.1"/>
    <property type="molecule type" value="Genomic_DNA"/>
</dbReference>
<sequence>MAVGFFTIVAGLLALAGAYLYFFGLSPEAKRAMEKQALKTMGENKMSYMLQDQINKVPTSDQEDLTTLKKGISGIAGGAMKNPVGEQAVRAATQIWGSAQNLSKGAMERVDWEALQGYQKSALDRVSTMTGKATQKVEHKADTTSKKAE</sequence>
<protein>
    <submittedName>
        <fullName evidence="3">Predicted protein</fullName>
    </submittedName>
</protein>
<dbReference type="RefSeq" id="XP_003839070.1">
    <property type="nucleotide sequence ID" value="XM_003839022.1"/>
</dbReference>
<dbReference type="InParanoid" id="E4ZVG5"/>
<feature type="transmembrane region" description="Helical" evidence="2">
    <location>
        <begin position="6"/>
        <end position="25"/>
    </location>
</feature>
<dbReference type="OrthoDB" id="3001700at2759"/>
<gene>
    <name evidence="3" type="ORF">LEMA_P027430.1</name>
</gene>
<dbReference type="Proteomes" id="UP000002668">
    <property type="component" value="Genome"/>
</dbReference>
<keyword evidence="4" id="KW-1185">Reference proteome</keyword>
<evidence type="ECO:0000313" key="4">
    <source>
        <dbReference type="Proteomes" id="UP000002668"/>
    </source>
</evidence>